<dbReference type="Proteomes" id="UP000521943">
    <property type="component" value="Unassembled WGS sequence"/>
</dbReference>
<sequence length="169" mass="18632">MSALGTFDSPRPPSSRHVVRSSFPSPPPRLVSIREFGIFLRRPCTHHCTDAYHVYWMSSFVTVTTSRLHPIFLRLVACVGRATRLVSIYRHNESSLLTVSAVHDGGGKASARGVAHGSSLYTGTVPSSPPTSSTRFRVHSGPPNNGWRSRVYGRRLHAVDDRARRGSEP</sequence>
<name>A0A8H6HP59_9AGAR</name>
<comment type="caution">
    <text evidence="2">The sequence shown here is derived from an EMBL/GenBank/DDBJ whole genome shotgun (WGS) entry which is preliminary data.</text>
</comment>
<feature type="region of interest" description="Disordered" evidence="1">
    <location>
        <begin position="120"/>
        <end position="149"/>
    </location>
</feature>
<protein>
    <submittedName>
        <fullName evidence="2">Uncharacterized protein</fullName>
    </submittedName>
</protein>
<evidence type="ECO:0000313" key="3">
    <source>
        <dbReference type="Proteomes" id="UP000521943"/>
    </source>
</evidence>
<proteinExistence type="predicted"/>
<organism evidence="2 3">
    <name type="scientific">Ephemerocybe angulata</name>
    <dbReference type="NCBI Taxonomy" id="980116"/>
    <lineage>
        <taxon>Eukaryota</taxon>
        <taxon>Fungi</taxon>
        <taxon>Dikarya</taxon>
        <taxon>Basidiomycota</taxon>
        <taxon>Agaricomycotina</taxon>
        <taxon>Agaricomycetes</taxon>
        <taxon>Agaricomycetidae</taxon>
        <taxon>Agaricales</taxon>
        <taxon>Agaricineae</taxon>
        <taxon>Psathyrellaceae</taxon>
        <taxon>Ephemerocybe</taxon>
    </lineage>
</organism>
<keyword evidence="3" id="KW-1185">Reference proteome</keyword>
<evidence type="ECO:0000313" key="2">
    <source>
        <dbReference type="EMBL" id="KAF6749348.1"/>
    </source>
</evidence>
<evidence type="ECO:0000256" key="1">
    <source>
        <dbReference type="SAM" id="MobiDB-lite"/>
    </source>
</evidence>
<accession>A0A8H6HP59</accession>
<feature type="region of interest" description="Disordered" evidence="1">
    <location>
        <begin position="1"/>
        <end position="25"/>
    </location>
</feature>
<feature type="non-terminal residue" evidence="2">
    <location>
        <position position="1"/>
    </location>
</feature>
<feature type="compositionally biased region" description="Low complexity" evidence="1">
    <location>
        <begin position="122"/>
        <end position="134"/>
    </location>
</feature>
<dbReference type="EMBL" id="JACGCI010000063">
    <property type="protein sequence ID" value="KAF6749348.1"/>
    <property type="molecule type" value="Genomic_DNA"/>
</dbReference>
<dbReference type="AlphaFoldDB" id="A0A8H6HP59"/>
<reference evidence="2 3" key="1">
    <citation type="submission" date="2020-07" db="EMBL/GenBank/DDBJ databases">
        <title>Comparative genomics of pyrophilous fungi reveals a link between fire events and developmental genes.</title>
        <authorList>
            <consortium name="DOE Joint Genome Institute"/>
            <person name="Steindorff A.S."/>
            <person name="Carver A."/>
            <person name="Calhoun S."/>
            <person name="Stillman K."/>
            <person name="Liu H."/>
            <person name="Lipzen A."/>
            <person name="Pangilinan J."/>
            <person name="Labutti K."/>
            <person name="Bruns T.D."/>
            <person name="Grigoriev I.V."/>
        </authorList>
    </citation>
    <scope>NUCLEOTIDE SEQUENCE [LARGE SCALE GENOMIC DNA]</scope>
    <source>
        <strain evidence="2 3">CBS 144469</strain>
    </source>
</reference>
<gene>
    <name evidence="2" type="ORF">DFP72DRAFT_913192</name>
</gene>